<reference evidence="7 8" key="1">
    <citation type="submission" date="2016-11" db="EMBL/GenBank/DDBJ databases">
        <title>Draft Genome Sequences of Nine Cyanobacterial Strains from Diverse Habitats.</title>
        <authorList>
            <person name="Zhu T."/>
            <person name="Hou S."/>
            <person name="Lu X."/>
            <person name="Hess W.R."/>
        </authorList>
    </citation>
    <scope>NUCLEOTIDE SEQUENCE [LARGE SCALE GENOMIC DNA]</scope>
    <source>
        <strain evidence="7 8">NIES-30</strain>
    </source>
</reference>
<organism evidence="7 8">
    <name type="scientific">Phormidium tenue NIES-30</name>
    <dbReference type="NCBI Taxonomy" id="549789"/>
    <lineage>
        <taxon>Bacteria</taxon>
        <taxon>Bacillati</taxon>
        <taxon>Cyanobacteriota</taxon>
        <taxon>Cyanophyceae</taxon>
        <taxon>Oscillatoriophycideae</taxon>
        <taxon>Oscillatoriales</taxon>
        <taxon>Oscillatoriaceae</taxon>
        <taxon>Phormidium</taxon>
    </lineage>
</organism>
<name>A0A1U7J3C1_9CYAN</name>
<proteinExistence type="predicted"/>
<dbReference type="STRING" id="549789.NIES30_16415"/>
<evidence type="ECO:0000313" key="7">
    <source>
        <dbReference type="EMBL" id="OKH46694.1"/>
    </source>
</evidence>
<keyword evidence="4 6" id="KW-1133">Transmembrane helix</keyword>
<comment type="caution">
    <text evidence="7">The sequence shown here is derived from an EMBL/GenBank/DDBJ whole genome shotgun (WGS) entry which is preliminary data.</text>
</comment>
<dbReference type="PIRSF" id="PIRSF035875">
    <property type="entry name" value="RNase_BN"/>
    <property type="match status" value="1"/>
</dbReference>
<dbReference type="OrthoDB" id="528825at2"/>
<sequence>MLPYLRTQVLPSKPAQLLIQTWLKWDRDNVPGMAAALSYYALFSLFPLLLVVLSIIGALVGPNTEVFEAIEAVIVRYLPPEVHDLIKDTLVSLNENSVGAGLIGFGILLFAASTIFAMLKRSVNKIWETPSRVSEAGSPARMALFFVVNKLSAFVLVLATALLLLASLLSDIVIKIILTLINTFQETFDFLTIDEAILSKTLEAGWSFLALGFAIAGLFRLLPSIKLSWRDIWPGALLTTLLLAGLQWLVSNSVISLGSRFVSYGVIGSVMILMLWIFLACQIFFAGCEFSFVYAHLFGTKRRAARFGE</sequence>
<dbReference type="PANTHER" id="PTHR30213">
    <property type="entry name" value="INNER MEMBRANE PROTEIN YHJD"/>
    <property type="match status" value="1"/>
</dbReference>
<evidence type="ECO:0000256" key="4">
    <source>
        <dbReference type="ARBA" id="ARBA00022989"/>
    </source>
</evidence>
<accession>A0A1U7J3C1</accession>
<gene>
    <name evidence="7" type="ORF">NIES30_16415</name>
</gene>
<feature type="transmembrane region" description="Helical" evidence="6">
    <location>
        <begin position="98"/>
        <end position="119"/>
    </location>
</feature>
<dbReference type="Pfam" id="PF03631">
    <property type="entry name" value="Virul_fac_BrkB"/>
    <property type="match status" value="1"/>
</dbReference>
<feature type="transmembrane region" description="Helical" evidence="6">
    <location>
        <begin position="232"/>
        <end position="250"/>
    </location>
</feature>
<keyword evidence="3 6" id="KW-0812">Transmembrane</keyword>
<dbReference type="AlphaFoldDB" id="A0A1U7J3C1"/>
<feature type="transmembrane region" description="Helical" evidence="6">
    <location>
        <begin position="37"/>
        <end position="60"/>
    </location>
</feature>
<evidence type="ECO:0000256" key="3">
    <source>
        <dbReference type="ARBA" id="ARBA00022692"/>
    </source>
</evidence>
<comment type="subcellular location">
    <subcellularLocation>
        <location evidence="1">Cell membrane</location>
        <topology evidence="1">Multi-pass membrane protein</topology>
    </subcellularLocation>
</comment>
<feature type="transmembrane region" description="Helical" evidence="6">
    <location>
        <begin position="204"/>
        <end position="223"/>
    </location>
</feature>
<dbReference type="InterPro" id="IPR017039">
    <property type="entry name" value="Virul_fac_BrkB"/>
</dbReference>
<evidence type="ECO:0000256" key="1">
    <source>
        <dbReference type="ARBA" id="ARBA00004651"/>
    </source>
</evidence>
<feature type="transmembrane region" description="Helical" evidence="6">
    <location>
        <begin position="151"/>
        <end position="184"/>
    </location>
</feature>
<evidence type="ECO:0000256" key="6">
    <source>
        <dbReference type="SAM" id="Phobius"/>
    </source>
</evidence>
<evidence type="ECO:0000256" key="2">
    <source>
        <dbReference type="ARBA" id="ARBA00022475"/>
    </source>
</evidence>
<dbReference type="NCBIfam" id="TIGR00765">
    <property type="entry name" value="yihY_not_rbn"/>
    <property type="match status" value="1"/>
</dbReference>
<keyword evidence="8" id="KW-1185">Reference proteome</keyword>
<keyword evidence="2" id="KW-1003">Cell membrane</keyword>
<evidence type="ECO:0000313" key="8">
    <source>
        <dbReference type="Proteomes" id="UP000185557"/>
    </source>
</evidence>
<protein>
    <submittedName>
        <fullName evidence="7">Ribonuclease BN</fullName>
    </submittedName>
</protein>
<evidence type="ECO:0000256" key="5">
    <source>
        <dbReference type="ARBA" id="ARBA00023136"/>
    </source>
</evidence>
<dbReference type="PANTHER" id="PTHR30213:SF1">
    <property type="entry name" value="INNER MEMBRANE PROTEIN YHJD"/>
    <property type="match status" value="1"/>
</dbReference>
<keyword evidence="5 6" id="KW-0472">Membrane</keyword>
<feature type="transmembrane region" description="Helical" evidence="6">
    <location>
        <begin position="270"/>
        <end position="297"/>
    </location>
</feature>
<dbReference type="GO" id="GO:0005886">
    <property type="term" value="C:plasma membrane"/>
    <property type="evidence" value="ECO:0007669"/>
    <property type="project" value="UniProtKB-SubCell"/>
</dbReference>
<dbReference type="EMBL" id="MRCG01000012">
    <property type="protein sequence ID" value="OKH46694.1"/>
    <property type="molecule type" value="Genomic_DNA"/>
</dbReference>
<dbReference type="Proteomes" id="UP000185557">
    <property type="component" value="Unassembled WGS sequence"/>
</dbReference>